<dbReference type="AlphaFoldDB" id="A0AB34IP44"/>
<reference evidence="3 4" key="1">
    <citation type="journal article" date="2024" name="Science">
        <title>Giant polyketide synthase enzymes in the biosynthesis of giant marine polyether toxins.</title>
        <authorList>
            <person name="Fallon T.R."/>
            <person name="Shende V.V."/>
            <person name="Wierzbicki I.H."/>
            <person name="Pendleton A.L."/>
            <person name="Watervoot N.F."/>
            <person name="Auber R.P."/>
            <person name="Gonzalez D.J."/>
            <person name="Wisecaver J.H."/>
            <person name="Moore B.S."/>
        </authorList>
    </citation>
    <scope>NUCLEOTIDE SEQUENCE [LARGE SCALE GENOMIC DNA]</scope>
    <source>
        <strain evidence="3 4">12B1</strain>
    </source>
</reference>
<evidence type="ECO:0008006" key="5">
    <source>
        <dbReference type="Google" id="ProtNLM"/>
    </source>
</evidence>
<dbReference type="SUPFAM" id="SSF53335">
    <property type="entry name" value="S-adenosyl-L-methionine-dependent methyltransferases"/>
    <property type="match status" value="1"/>
</dbReference>
<dbReference type="GO" id="GO:0070475">
    <property type="term" value="P:rRNA base methylation"/>
    <property type="evidence" value="ECO:0007669"/>
    <property type="project" value="TreeGrafter"/>
</dbReference>
<protein>
    <recommendedName>
        <fullName evidence="5">U6 small nuclear RNA (adenine-(43)-N(6))-methyltransferase</fullName>
    </recommendedName>
</protein>
<proteinExistence type="predicted"/>
<dbReference type="CDD" id="cd02440">
    <property type="entry name" value="AdoMet_MTases"/>
    <property type="match status" value="1"/>
</dbReference>
<sequence>MRNRALMHPRNPYKRRAPDFARLATLYPDFARHLSWRSSDGEAQLDWSDPRATVALCRTLLLHDFGVRWELPEHRLCPTVPSRLNYLLWIEDLLSLERGTPAVHHAHQPSCDAPAAPLGVDVGTGASCIYPLLGTALLGWRFIATEIDALSVQAARENVARNGWEDRIEVRAVAPAAAHSEGTAPAASPLLVGVLREGETAHFVMCNPPFFDEAEVPKPRADGVAGCTAARTEQFTPGGEVGFVSRMIGESLQLRDRVTWYTSLVGRKASLAPLLRELRRARATHVRTTELAQGRTSRWAVAWSFVARAAPVSGEVSRCRRVFGVGSLRAAEVRRRLLEHVGNLPGLQRLDDRELEISIEDVAGEARVMLASGVVELHIFKRVPVPEPGKRQRNEAADTSDNSESSAATLAFEVWLHGAWPRLEELSLAHPPEGADAEHADPSSHCQHEELKMEIMLSPSQDEIRPSADGAAQRRCAVAFWPFAERMRNDVIRDTRKWRRLHPEASTDNSIRHKTV</sequence>
<dbReference type="PANTHER" id="PTHR13393:SF0">
    <property type="entry name" value="RNA N6-ADENOSINE-METHYLTRANSFERASE METTL16"/>
    <property type="match status" value="1"/>
</dbReference>
<dbReference type="EMBL" id="JBGBPQ010000022">
    <property type="protein sequence ID" value="KAL1503068.1"/>
    <property type="molecule type" value="Genomic_DNA"/>
</dbReference>
<evidence type="ECO:0000256" key="1">
    <source>
        <dbReference type="ARBA" id="ARBA00022603"/>
    </source>
</evidence>
<keyword evidence="1" id="KW-0489">Methyltransferase</keyword>
<evidence type="ECO:0000313" key="4">
    <source>
        <dbReference type="Proteomes" id="UP001515480"/>
    </source>
</evidence>
<dbReference type="InterPro" id="IPR029063">
    <property type="entry name" value="SAM-dependent_MTases_sf"/>
</dbReference>
<comment type="caution">
    <text evidence="3">The sequence shown here is derived from an EMBL/GenBank/DDBJ whole genome shotgun (WGS) entry which is preliminary data.</text>
</comment>
<evidence type="ECO:0000313" key="3">
    <source>
        <dbReference type="EMBL" id="KAL1503068.1"/>
    </source>
</evidence>
<accession>A0AB34IP44</accession>
<keyword evidence="2" id="KW-0808">Transferase</keyword>
<dbReference type="InterPro" id="IPR010286">
    <property type="entry name" value="METTL16/RlmF"/>
</dbReference>
<name>A0AB34IP44_PRYPA</name>
<dbReference type="GO" id="GO:0005634">
    <property type="term" value="C:nucleus"/>
    <property type="evidence" value="ECO:0007669"/>
    <property type="project" value="TreeGrafter"/>
</dbReference>
<evidence type="ECO:0000256" key="2">
    <source>
        <dbReference type="ARBA" id="ARBA00022679"/>
    </source>
</evidence>
<dbReference type="Proteomes" id="UP001515480">
    <property type="component" value="Unassembled WGS sequence"/>
</dbReference>
<dbReference type="Gene3D" id="3.40.50.150">
    <property type="entry name" value="Vaccinia Virus protein VP39"/>
    <property type="match status" value="1"/>
</dbReference>
<dbReference type="GO" id="GO:0008168">
    <property type="term" value="F:methyltransferase activity"/>
    <property type="evidence" value="ECO:0007669"/>
    <property type="project" value="UniProtKB-KW"/>
</dbReference>
<organism evidence="3 4">
    <name type="scientific">Prymnesium parvum</name>
    <name type="common">Toxic golden alga</name>
    <dbReference type="NCBI Taxonomy" id="97485"/>
    <lineage>
        <taxon>Eukaryota</taxon>
        <taxon>Haptista</taxon>
        <taxon>Haptophyta</taxon>
        <taxon>Prymnesiophyceae</taxon>
        <taxon>Prymnesiales</taxon>
        <taxon>Prymnesiaceae</taxon>
        <taxon>Prymnesium</taxon>
    </lineage>
</organism>
<dbReference type="Pfam" id="PF05971">
    <property type="entry name" value="Methyltransf_10"/>
    <property type="match status" value="1"/>
</dbReference>
<gene>
    <name evidence="3" type="ORF">AB1Y20_011134</name>
</gene>
<dbReference type="PANTHER" id="PTHR13393">
    <property type="entry name" value="SAM-DEPENDENT METHYLTRANSFERASE"/>
    <property type="match status" value="1"/>
</dbReference>
<keyword evidence="4" id="KW-1185">Reference proteome</keyword>